<protein>
    <submittedName>
        <fullName evidence="2">Cation:proton antiporter</fullName>
    </submittedName>
</protein>
<dbReference type="GO" id="GO:0015385">
    <property type="term" value="F:sodium:proton antiporter activity"/>
    <property type="evidence" value="ECO:0007669"/>
    <property type="project" value="TreeGrafter"/>
</dbReference>
<dbReference type="Pfam" id="PF03334">
    <property type="entry name" value="PhaG_MnhG_YufB"/>
    <property type="match status" value="1"/>
</dbReference>
<keyword evidence="1" id="KW-1133">Transmembrane helix</keyword>
<evidence type="ECO:0000256" key="1">
    <source>
        <dbReference type="SAM" id="Phobius"/>
    </source>
</evidence>
<feature type="transmembrane region" description="Helical" evidence="1">
    <location>
        <begin position="68"/>
        <end position="92"/>
    </location>
</feature>
<keyword evidence="1" id="KW-0472">Membrane</keyword>
<dbReference type="EMBL" id="DQUR01000202">
    <property type="protein sequence ID" value="HIP89459.1"/>
    <property type="molecule type" value="Genomic_DNA"/>
</dbReference>
<reference evidence="2" key="1">
    <citation type="journal article" date="2020" name="ISME J.">
        <title>Gammaproteobacteria mediating utilization of methyl-, sulfur- and petroleum organic compounds in deep ocean hydrothermal plumes.</title>
        <authorList>
            <person name="Zhou Z."/>
            <person name="Liu Y."/>
            <person name="Pan J."/>
            <person name="Cron B.R."/>
            <person name="Toner B.M."/>
            <person name="Anantharaman K."/>
            <person name="Breier J.A."/>
            <person name="Dick G.J."/>
            <person name="Li M."/>
        </authorList>
    </citation>
    <scope>NUCLEOTIDE SEQUENCE</scope>
    <source>
        <strain evidence="2">SZUA-1476</strain>
    </source>
</reference>
<keyword evidence="1" id="KW-0812">Transmembrane</keyword>
<feature type="transmembrane region" description="Helical" evidence="1">
    <location>
        <begin position="31"/>
        <end position="56"/>
    </location>
</feature>
<name>A0A832ZGG5_9EURY</name>
<accession>A0A832ZGG5</accession>
<evidence type="ECO:0000313" key="3">
    <source>
        <dbReference type="Proteomes" id="UP000653692"/>
    </source>
</evidence>
<dbReference type="NCBIfam" id="TIGR01300">
    <property type="entry name" value="CPA3_mnhG_phaG"/>
    <property type="match status" value="1"/>
</dbReference>
<organism evidence="2 3">
    <name type="scientific">Thermococcus paralvinellae</name>
    <dbReference type="NCBI Taxonomy" id="582419"/>
    <lineage>
        <taxon>Archaea</taxon>
        <taxon>Methanobacteriati</taxon>
        <taxon>Methanobacteriota</taxon>
        <taxon>Thermococci</taxon>
        <taxon>Thermococcales</taxon>
        <taxon>Thermococcaceae</taxon>
        <taxon>Thermococcus</taxon>
    </lineage>
</organism>
<evidence type="ECO:0000313" key="2">
    <source>
        <dbReference type="EMBL" id="HIP89459.1"/>
    </source>
</evidence>
<dbReference type="Proteomes" id="UP000653692">
    <property type="component" value="Unassembled WGS sequence"/>
</dbReference>
<dbReference type="PANTHER" id="PTHR34703">
    <property type="entry name" value="ANTIPORTER SUBUNIT MNHG2-RELATED"/>
    <property type="match status" value="1"/>
</dbReference>
<dbReference type="AlphaFoldDB" id="A0A832ZGG5"/>
<sequence>MILASIGLILLIAGVICDVFGAIGMHRFDNFYLRLHAATVGTIGGKFYPLIGVALIAADMRLWPIAGIALLSALLVMITAPVGSHALAFAAAEKNLVPIEKNEFTGDSR</sequence>
<dbReference type="InterPro" id="IPR005133">
    <property type="entry name" value="PhaG_MnhG_YufB"/>
</dbReference>
<comment type="caution">
    <text evidence="2">The sequence shown here is derived from an EMBL/GenBank/DDBJ whole genome shotgun (WGS) entry which is preliminary data.</text>
</comment>
<gene>
    <name evidence="2" type="ORF">EYH24_05970</name>
</gene>
<proteinExistence type="predicted"/>
<dbReference type="PANTHER" id="PTHR34703:SF1">
    <property type="entry name" value="ANTIPORTER SUBUNIT MNHG2-RELATED"/>
    <property type="match status" value="1"/>
</dbReference>